<gene>
    <name evidence="3" type="ORF">GCM10022214_81130</name>
</gene>
<name>A0ABP7X321_9ACTN</name>
<dbReference type="PANTHER" id="PTHR14136:SF17">
    <property type="entry name" value="BTB_POZ DOMAIN-CONTAINING PROTEIN KCTD9"/>
    <property type="match status" value="1"/>
</dbReference>
<dbReference type="Gene3D" id="2.160.20.80">
    <property type="entry name" value="E3 ubiquitin-protein ligase SopA"/>
    <property type="match status" value="1"/>
</dbReference>
<dbReference type="EMBL" id="BAAAZG010000069">
    <property type="protein sequence ID" value="GAA4102862.1"/>
    <property type="molecule type" value="Genomic_DNA"/>
</dbReference>
<comment type="caution">
    <text evidence="3">The sequence shown here is derived from an EMBL/GenBank/DDBJ whole genome shotgun (WGS) entry which is preliminary data.</text>
</comment>
<evidence type="ECO:0000313" key="3">
    <source>
        <dbReference type="EMBL" id="GAA4102862.1"/>
    </source>
</evidence>
<protein>
    <submittedName>
        <fullName evidence="3">Pentapeptide repeat-containing protein</fullName>
    </submittedName>
</protein>
<evidence type="ECO:0000259" key="2">
    <source>
        <dbReference type="Pfam" id="PF23894"/>
    </source>
</evidence>
<dbReference type="PANTHER" id="PTHR14136">
    <property type="entry name" value="BTB_POZ DOMAIN-CONTAINING PROTEIN KCTD9"/>
    <property type="match status" value="1"/>
</dbReference>
<dbReference type="InterPro" id="IPR001646">
    <property type="entry name" value="5peptide_repeat"/>
</dbReference>
<evidence type="ECO:0000256" key="1">
    <source>
        <dbReference type="SAM" id="MobiDB-lite"/>
    </source>
</evidence>
<dbReference type="Pfam" id="PF23894">
    <property type="entry name" value="LD_SV2"/>
    <property type="match status" value="1"/>
</dbReference>
<feature type="domain" description="SV2A/B/C luminal" evidence="2">
    <location>
        <begin position="32"/>
        <end position="102"/>
    </location>
</feature>
<keyword evidence="4" id="KW-1185">Reference proteome</keyword>
<feature type="compositionally biased region" description="Basic and acidic residues" evidence="1">
    <location>
        <begin position="17"/>
        <end position="29"/>
    </location>
</feature>
<accession>A0ABP7X321</accession>
<feature type="region of interest" description="Disordered" evidence="1">
    <location>
        <begin position="1"/>
        <end position="29"/>
    </location>
</feature>
<dbReference type="InterPro" id="IPR055415">
    <property type="entry name" value="LD_SV2"/>
</dbReference>
<organism evidence="3 4">
    <name type="scientific">Actinomadura miaoliensis</name>
    <dbReference type="NCBI Taxonomy" id="430685"/>
    <lineage>
        <taxon>Bacteria</taxon>
        <taxon>Bacillati</taxon>
        <taxon>Actinomycetota</taxon>
        <taxon>Actinomycetes</taxon>
        <taxon>Streptosporangiales</taxon>
        <taxon>Thermomonosporaceae</taxon>
        <taxon>Actinomadura</taxon>
    </lineage>
</organism>
<evidence type="ECO:0000313" key="4">
    <source>
        <dbReference type="Proteomes" id="UP001500683"/>
    </source>
</evidence>
<reference evidence="4" key="1">
    <citation type="journal article" date="2019" name="Int. J. Syst. Evol. Microbiol.">
        <title>The Global Catalogue of Microorganisms (GCM) 10K type strain sequencing project: providing services to taxonomists for standard genome sequencing and annotation.</title>
        <authorList>
            <consortium name="The Broad Institute Genomics Platform"/>
            <consortium name="The Broad Institute Genome Sequencing Center for Infectious Disease"/>
            <person name="Wu L."/>
            <person name="Ma J."/>
        </authorList>
    </citation>
    <scope>NUCLEOTIDE SEQUENCE [LARGE SCALE GENOMIC DNA]</scope>
    <source>
        <strain evidence="4">JCM 16702</strain>
    </source>
</reference>
<proteinExistence type="predicted"/>
<dbReference type="InterPro" id="IPR051082">
    <property type="entry name" value="Pentapeptide-BTB/POZ_domain"/>
</dbReference>
<dbReference type="SUPFAM" id="SSF141571">
    <property type="entry name" value="Pentapeptide repeat-like"/>
    <property type="match status" value="1"/>
</dbReference>
<dbReference type="Proteomes" id="UP001500683">
    <property type="component" value="Unassembled WGS sequence"/>
</dbReference>
<dbReference type="Pfam" id="PF00805">
    <property type="entry name" value="Pentapeptide"/>
    <property type="match status" value="1"/>
</dbReference>
<dbReference type="RefSeq" id="WP_344958266.1">
    <property type="nucleotide sequence ID" value="NZ_BAAAZG010000069.1"/>
</dbReference>
<sequence>MADRRHGRPAPPTDSTVRSEDWDGRDVSGEEHTRVEFVDVDMTETSGRGAAFTDCTFRGVRFNASAYTDTAFVNCTFVRCSFFDTALTGCKLVGSMFDGCSYGLLRAEGGDWSFTGLPGADLRGCSFRRLRMREADLTGARCAKASFRDVDLSGAWLHQADLSECDLRGSDLSSLDPHTASLARAVIDPYQAIMIARALGLEVKEG</sequence>